<gene>
    <name evidence="1" type="primary">243</name>
    <name evidence="1" type="ORF">SEA_ANNADREAMY_243</name>
</gene>
<proteinExistence type="predicted"/>
<protein>
    <submittedName>
        <fullName evidence="1">Uncharacterized protein</fullName>
    </submittedName>
</protein>
<dbReference type="RefSeq" id="YP_009839176.1">
    <property type="nucleotide sequence ID" value="NC_048719.1"/>
</dbReference>
<organism evidence="1 2">
    <name type="scientific">Streptomyces phage Annadreamy</name>
    <dbReference type="NCBI Taxonomy" id="2250335"/>
    <lineage>
        <taxon>Viruses</taxon>
        <taxon>Duplodnaviria</taxon>
        <taxon>Heunggongvirae</taxon>
        <taxon>Uroviricota</taxon>
        <taxon>Caudoviricetes</taxon>
        <taxon>Stanwilliamsviridae</taxon>
        <taxon>Loccivirinae</taxon>
        <taxon>Annadreamyvirus</taxon>
        <taxon>Annadreamyvirus annadreamy</taxon>
    </lineage>
</organism>
<keyword evidence="2" id="KW-1185">Reference proteome</keyword>
<dbReference type="Proteomes" id="UP000259354">
    <property type="component" value="Segment"/>
</dbReference>
<sequence length="103" mass="12131">MTDYNKYDVPSPDDWHAPYINCRACDDTVVMGEMTIAEMLKEVDKHDKECVPKPWTYYRGYRIDGNESWYREGPVTDSVKAELTEESKNLNEGCLVKFEPREW</sequence>
<dbReference type="EMBL" id="MH536811">
    <property type="protein sequence ID" value="AXG66353.1"/>
    <property type="molecule type" value="Genomic_DNA"/>
</dbReference>
<evidence type="ECO:0000313" key="2">
    <source>
        <dbReference type="Proteomes" id="UP000259354"/>
    </source>
</evidence>
<evidence type="ECO:0000313" key="1">
    <source>
        <dbReference type="EMBL" id="AXG66353.1"/>
    </source>
</evidence>
<dbReference type="GeneID" id="55609385"/>
<reference evidence="1 2" key="1">
    <citation type="submission" date="2018-06" db="EMBL/GenBank/DDBJ databases">
        <authorList>
            <person name="Moussa A."/>
            <person name="Couoh J.M."/>
            <person name="Harbem L."/>
            <person name="Okocha J.C."/>
            <person name="Taylor D."/>
            <person name="Teutsch A.B."/>
            <person name="Smith B.R."/>
            <person name="Suri N."/>
            <person name="Layton S.R."/>
            <person name="Kim T."/>
            <person name="Hughes L.E."/>
            <person name="Garlena R.A."/>
            <person name="Russell D.A."/>
            <person name="Pope W.H."/>
            <person name="Jacobs-Sera D."/>
            <person name="Hatfull G.F."/>
        </authorList>
    </citation>
    <scope>NUCLEOTIDE SEQUENCE [LARGE SCALE GENOMIC DNA]</scope>
</reference>
<dbReference type="KEGG" id="vg:55609385"/>
<name>A0A345GTT1_9CAUD</name>
<accession>A0A345GTT1</accession>